<keyword evidence="1" id="KW-0805">Transcription regulation</keyword>
<dbReference type="InterPro" id="IPR000835">
    <property type="entry name" value="HTH_MarR-typ"/>
</dbReference>
<dbReference type="SMART" id="SM00347">
    <property type="entry name" value="HTH_MARR"/>
    <property type="match status" value="1"/>
</dbReference>
<dbReference type="PRINTS" id="PR00598">
    <property type="entry name" value="HTHMARR"/>
</dbReference>
<evidence type="ECO:0000313" key="6">
    <source>
        <dbReference type="Proteomes" id="UP000477680"/>
    </source>
</evidence>
<keyword evidence="6" id="KW-1185">Reference proteome</keyword>
<dbReference type="GO" id="GO:0006950">
    <property type="term" value="P:response to stress"/>
    <property type="evidence" value="ECO:0007669"/>
    <property type="project" value="TreeGrafter"/>
</dbReference>
<dbReference type="Gene3D" id="1.10.10.10">
    <property type="entry name" value="Winged helix-like DNA-binding domain superfamily/Winged helix DNA-binding domain"/>
    <property type="match status" value="1"/>
</dbReference>
<evidence type="ECO:0000313" key="5">
    <source>
        <dbReference type="EMBL" id="QIB64545.1"/>
    </source>
</evidence>
<dbReference type="GO" id="GO:0003677">
    <property type="term" value="F:DNA binding"/>
    <property type="evidence" value="ECO:0007669"/>
    <property type="project" value="UniProtKB-KW"/>
</dbReference>
<dbReference type="PROSITE" id="PS01117">
    <property type="entry name" value="HTH_MARR_1"/>
    <property type="match status" value="1"/>
</dbReference>
<evidence type="ECO:0000259" key="4">
    <source>
        <dbReference type="PROSITE" id="PS50995"/>
    </source>
</evidence>
<dbReference type="RefSeq" id="WP_163493795.1">
    <property type="nucleotide sequence ID" value="NZ_CP048711.1"/>
</dbReference>
<dbReference type="PANTHER" id="PTHR33164:SF64">
    <property type="entry name" value="TRANSCRIPTIONAL REGULATOR SLYA"/>
    <property type="match status" value="1"/>
</dbReference>
<keyword evidence="2" id="KW-0238">DNA-binding</keyword>
<dbReference type="InterPro" id="IPR023187">
    <property type="entry name" value="Tscrpt_reg_MarR-type_CS"/>
</dbReference>
<dbReference type="PROSITE" id="PS50995">
    <property type="entry name" value="HTH_MARR_2"/>
    <property type="match status" value="1"/>
</dbReference>
<reference evidence="5 6" key="1">
    <citation type="submission" date="2020-02" db="EMBL/GenBank/DDBJ databases">
        <title>Genome sequencing for Kineobactrum sp. M2.</title>
        <authorList>
            <person name="Park S.-J."/>
        </authorList>
    </citation>
    <scope>NUCLEOTIDE SEQUENCE [LARGE SCALE GENOMIC DNA]</scope>
    <source>
        <strain evidence="5 6">M2</strain>
    </source>
</reference>
<dbReference type="AlphaFoldDB" id="A0A6C0U2F4"/>
<dbReference type="SUPFAM" id="SSF46785">
    <property type="entry name" value="Winged helix' DNA-binding domain"/>
    <property type="match status" value="1"/>
</dbReference>
<dbReference type="KEGG" id="kim:G3T16_03150"/>
<feature type="domain" description="HTH marR-type" evidence="4">
    <location>
        <begin position="12"/>
        <end position="144"/>
    </location>
</feature>
<dbReference type="InterPro" id="IPR036388">
    <property type="entry name" value="WH-like_DNA-bd_sf"/>
</dbReference>
<dbReference type="EMBL" id="CP048711">
    <property type="protein sequence ID" value="QIB64545.1"/>
    <property type="molecule type" value="Genomic_DNA"/>
</dbReference>
<dbReference type="InterPro" id="IPR036390">
    <property type="entry name" value="WH_DNA-bd_sf"/>
</dbReference>
<dbReference type="Pfam" id="PF01047">
    <property type="entry name" value="MarR"/>
    <property type="match status" value="1"/>
</dbReference>
<protein>
    <submittedName>
        <fullName evidence="5">MarR family transcriptional regulator</fullName>
    </submittedName>
</protein>
<name>A0A6C0U2F4_9GAMM</name>
<gene>
    <name evidence="5" type="ORF">G3T16_03150</name>
</gene>
<dbReference type="InterPro" id="IPR039422">
    <property type="entry name" value="MarR/SlyA-like"/>
</dbReference>
<evidence type="ECO:0000256" key="2">
    <source>
        <dbReference type="ARBA" id="ARBA00023125"/>
    </source>
</evidence>
<accession>A0A6C0U2F4</accession>
<dbReference type="PANTHER" id="PTHR33164">
    <property type="entry name" value="TRANSCRIPTIONAL REGULATOR, MARR FAMILY"/>
    <property type="match status" value="1"/>
</dbReference>
<sequence length="150" mass="17017">MKTNKKNPYMLNGSIPYMIYRISNKANQNVNEKLSPAGFTLSKWRLLSSLKSWGTCTIRDLASCTVMQHAVVSRILTEMEESGLVARKRSTVDQRQVEIRLTKKGDTLFQEAFDIANEHQIELLKGFTKTEINTLASLLGRIQKNIGIQN</sequence>
<evidence type="ECO:0000256" key="1">
    <source>
        <dbReference type="ARBA" id="ARBA00023015"/>
    </source>
</evidence>
<organism evidence="5 6">
    <name type="scientific">Kineobactrum salinum</name>
    <dbReference type="NCBI Taxonomy" id="2708301"/>
    <lineage>
        <taxon>Bacteria</taxon>
        <taxon>Pseudomonadati</taxon>
        <taxon>Pseudomonadota</taxon>
        <taxon>Gammaproteobacteria</taxon>
        <taxon>Cellvibrionales</taxon>
        <taxon>Halieaceae</taxon>
        <taxon>Kineobactrum</taxon>
    </lineage>
</organism>
<dbReference type="Proteomes" id="UP000477680">
    <property type="component" value="Chromosome"/>
</dbReference>
<evidence type="ECO:0000256" key="3">
    <source>
        <dbReference type="ARBA" id="ARBA00023163"/>
    </source>
</evidence>
<dbReference type="GO" id="GO:0003700">
    <property type="term" value="F:DNA-binding transcription factor activity"/>
    <property type="evidence" value="ECO:0007669"/>
    <property type="project" value="InterPro"/>
</dbReference>
<keyword evidence="3" id="KW-0804">Transcription</keyword>
<proteinExistence type="predicted"/>